<dbReference type="AlphaFoldDB" id="A0A7J5BD19"/>
<reference evidence="3 4" key="1">
    <citation type="submission" date="2019-09" db="EMBL/GenBank/DDBJ databases">
        <title>Phylogeny of genus Pseudoclavibacter and closely related genus.</title>
        <authorList>
            <person name="Li Y."/>
        </authorList>
    </citation>
    <scope>NUCLEOTIDE SEQUENCE [LARGE SCALE GENOMIC DNA]</scope>
    <source>
        <strain evidence="3 4">KCTC 13959</strain>
    </source>
</reference>
<evidence type="ECO:0000256" key="1">
    <source>
        <dbReference type="SAM" id="MobiDB-lite"/>
    </source>
</evidence>
<feature type="transmembrane region" description="Helical" evidence="2">
    <location>
        <begin position="137"/>
        <end position="157"/>
    </location>
</feature>
<accession>A0A7J5BD19</accession>
<keyword evidence="2" id="KW-0472">Membrane</keyword>
<evidence type="ECO:0000313" key="3">
    <source>
        <dbReference type="EMBL" id="KAB1644090.1"/>
    </source>
</evidence>
<name>A0A7J5BD19_9MICO</name>
<dbReference type="EMBL" id="WBKB01000002">
    <property type="protein sequence ID" value="KAB1644090.1"/>
    <property type="molecule type" value="Genomic_DNA"/>
</dbReference>
<comment type="caution">
    <text evidence="3">The sequence shown here is derived from an EMBL/GenBank/DDBJ whole genome shotgun (WGS) entry which is preliminary data.</text>
</comment>
<feature type="transmembrane region" description="Helical" evidence="2">
    <location>
        <begin position="77"/>
        <end position="98"/>
    </location>
</feature>
<keyword evidence="2" id="KW-0812">Transmembrane</keyword>
<protein>
    <submittedName>
        <fullName evidence="3">Trp biosynthesis-associated membrane protein</fullName>
    </submittedName>
</protein>
<feature type="transmembrane region" description="Helical" evidence="2">
    <location>
        <begin position="50"/>
        <end position="70"/>
    </location>
</feature>
<keyword evidence="4" id="KW-1185">Reference proteome</keyword>
<sequence>MSPKRLKQLAILAILLAAGLAMLTLTQPWAALGLHTQEFERDFTHSGGDAGTAIMGFGIAALAAAGALAIAGRFFRYVIGTLTFVLGVGITVAASIGIGDPAAGFGAEVRQFSGITDDAGVREIIAQGAISTSAWPLVALIAGILLSLAAVWTIITAHRWPQGSRKFNRTRFESVSEHPEIEENDRISQWDALSAGDDPTDSDNENTIRR</sequence>
<gene>
    <name evidence="3" type="ORF">F8O05_04695</name>
</gene>
<dbReference type="RefSeq" id="WP_158051593.1">
    <property type="nucleotide sequence ID" value="NZ_WBKB01000002.1"/>
</dbReference>
<dbReference type="InterPro" id="IPR019051">
    <property type="entry name" value="Trp_biosyn_TM_oprn/chp"/>
</dbReference>
<keyword evidence="2" id="KW-1133">Transmembrane helix</keyword>
<evidence type="ECO:0000313" key="4">
    <source>
        <dbReference type="Proteomes" id="UP000433493"/>
    </source>
</evidence>
<feature type="region of interest" description="Disordered" evidence="1">
    <location>
        <begin position="175"/>
        <end position="210"/>
    </location>
</feature>
<dbReference type="Proteomes" id="UP000433493">
    <property type="component" value="Unassembled WGS sequence"/>
</dbReference>
<feature type="compositionally biased region" description="Basic and acidic residues" evidence="1">
    <location>
        <begin position="175"/>
        <end position="188"/>
    </location>
</feature>
<dbReference type="Pfam" id="PF09534">
    <property type="entry name" value="Trp_oprn_chp"/>
    <property type="match status" value="1"/>
</dbReference>
<organism evidence="3 4">
    <name type="scientific">Gulosibacter chungangensis</name>
    <dbReference type="NCBI Taxonomy" id="979746"/>
    <lineage>
        <taxon>Bacteria</taxon>
        <taxon>Bacillati</taxon>
        <taxon>Actinomycetota</taxon>
        <taxon>Actinomycetes</taxon>
        <taxon>Micrococcales</taxon>
        <taxon>Microbacteriaceae</taxon>
        <taxon>Gulosibacter</taxon>
    </lineage>
</organism>
<proteinExistence type="predicted"/>
<evidence type="ECO:0000256" key="2">
    <source>
        <dbReference type="SAM" id="Phobius"/>
    </source>
</evidence>
<dbReference type="OrthoDB" id="4794414at2"/>